<dbReference type="Pfam" id="PF13646">
    <property type="entry name" value="HEAT_2"/>
    <property type="match status" value="3"/>
</dbReference>
<dbReference type="Proteomes" id="UP000003980">
    <property type="component" value="Unassembled WGS sequence"/>
</dbReference>
<dbReference type="Gene3D" id="1.10.390.10">
    <property type="entry name" value="Neutral Protease Domain 2"/>
    <property type="match status" value="1"/>
</dbReference>
<dbReference type="SMART" id="SM00567">
    <property type="entry name" value="EZ_HEAT"/>
    <property type="match status" value="6"/>
</dbReference>
<evidence type="ECO:0000313" key="10">
    <source>
        <dbReference type="EMBL" id="EHP69132.1"/>
    </source>
</evidence>
<dbReference type="HOGENOM" id="CLU_014298_0_1_2"/>
<keyword evidence="3 10" id="KW-0031">Aminopeptidase</keyword>
<evidence type="ECO:0000256" key="7">
    <source>
        <dbReference type="ARBA" id="ARBA00022833"/>
    </source>
</evidence>
<dbReference type="GO" id="GO:0005615">
    <property type="term" value="C:extracellular space"/>
    <property type="evidence" value="ECO:0007669"/>
    <property type="project" value="TreeGrafter"/>
</dbReference>
<comment type="similarity">
    <text evidence="2">Belongs to the peptidase M1 family.</text>
</comment>
<dbReference type="InterPro" id="IPR004155">
    <property type="entry name" value="PBS_lyase_HEAT"/>
</dbReference>
<dbReference type="InterPro" id="IPR050344">
    <property type="entry name" value="Peptidase_M1_aminopeptidases"/>
</dbReference>
<feature type="domain" description="Peptidase M1 membrane alanine aminopeptidase" evidence="9">
    <location>
        <begin position="225"/>
        <end position="432"/>
    </location>
</feature>
<evidence type="ECO:0000256" key="1">
    <source>
        <dbReference type="ARBA" id="ARBA00001947"/>
    </source>
</evidence>
<dbReference type="PRINTS" id="PR00756">
    <property type="entry name" value="ALADIPTASE"/>
</dbReference>
<dbReference type="Pfam" id="PF01433">
    <property type="entry name" value="Peptidase_M1"/>
    <property type="match status" value="1"/>
</dbReference>
<dbReference type="SUPFAM" id="SSF55486">
    <property type="entry name" value="Metalloproteases ('zincins'), catalytic domain"/>
    <property type="match status" value="1"/>
</dbReference>
<dbReference type="PANTHER" id="PTHR11533">
    <property type="entry name" value="PROTEASE M1 ZINC METALLOPROTEASE"/>
    <property type="match status" value="1"/>
</dbReference>
<evidence type="ECO:0000256" key="3">
    <source>
        <dbReference type="ARBA" id="ARBA00022438"/>
    </source>
</evidence>
<dbReference type="GO" id="GO:0016020">
    <property type="term" value="C:membrane"/>
    <property type="evidence" value="ECO:0007669"/>
    <property type="project" value="TreeGrafter"/>
</dbReference>
<dbReference type="CDD" id="cd09603">
    <property type="entry name" value="M1_APN_like"/>
    <property type="match status" value="1"/>
</dbReference>
<gene>
    <name evidence="10" type="ORF">MetMK1DRAFT_00018780</name>
</gene>
<dbReference type="STRING" id="671065.MetMK1DRAFT_00018780"/>
<name>H2C5Q5_9CREN</name>
<dbReference type="InterPro" id="IPR011989">
    <property type="entry name" value="ARM-like"/>
</dbReference>
<dbReference type="GO" id="GO:0006508">
    <property type="term" value="P:proteolysis"/>
    <property type="evidence" value="ECO:0007669"/>
    <property type="project" value="UniProtKB-KW"/>
</dbReference>
<proteinExistence type="inferred from homology"/>
<keyword evidence="6" id="KW-0378">Hydrolase</keyword>
<accession>H2C5Q5</accession>
<dbReference type="GO" id="GO:0008270">
    <property type="term" value="F:zinc ion binding"/>
    <property type="evidence" value="ECO:0007669"/>
    <property type="project" value="InterPro"/>
</dbReference>
<dbReference type="GO" id="GO:0042277">
    <property type="term" value="F:peptide binding"/>
    <property type="evidence" value="ECO:0007669"/>
    <property type="project" value="TreeGrafter"/>
</dbReference>
<evidence type="ECO:0000256" key="6">
    <source>
        <dbReference type="ARBA" id="ARBA00022801"/>
    </source>
</evidence>
<protein>
    <submittedName>
        <fullName evidence="10">Aminopeptidase N</fullName>
    </submittedName>
</protein>
<dbReference type="GO" id="GO:0043171">
    <property type="term" value="P:peptide catabolic process"/>
    <property type="evidence" value="ECO:0007669"/>
    <property type="project" value="TreeGrafter"/>
</dbReference>
<dbReference type="InterPro" id="IPR014782">
    <property type="entry name" value="Peptidase_M1_dom"/>
</dbReference>
<organism evidence="10 11">
    <name type="scientific">Metallosphaera yellowstonensis MK1</name>
    <dbReference type="NCBI Taxonomy" id="671065"/>
    <lineage>
        <taxon>Archaea</taxon>
        <taxon>Thermoproteota</taxon>
        <taxon>Thermoprotei</taxon>
        <taxon>Sulfolobales</taxon>
        <taxon>Sulfolobaceae</taxon>
        <taxon>Metallosphaera</taxon>
    </lineage>
</organism>
<dbReference type="OrthoDB" id="139771at2157"/>
<dbReference type="SUPFAM" id="SSF63737">
    <property type="entry name" value="Leukotriene A4 hydrolase N-terminal domain"/>
    <property type="match status" value="1"/>
</dbReference>
<dbReference type="Gene3D" id="1.25.10.10">
    <property type="entry name" value="Leucine-rich Repeat Variant"/>
    <property type="match status" value="2"/>
</dbReference>
<comment type="cofactor">
    <cofactor evidence="1">
        <name>Zn(2+)</name>
        <dbReference type="ChEBI" id="CHEBI:29105"/>
    </cofactor>
</comment>
<dbReference type="InterPro" id="IPR042097">
    <property type="entry name" value="Aminopeptidase_N-like_N_sf"/>
</dbReference>
<dbReference type="PANTHER" id="PTHR11533:SF174">
    <property type="entry name" value="PUROMYCIN-SENSITIVE AMINOPEPTIDASE-RELATED"/>
    <property type="match status" value="1"/>
</dbReference>
<keyword evidence="7" id="KW-0862">Zinc</keyword>
<evidence type="ECO:0000256" key="5">
    <source>
        <dbReference type="ARBA" id="ARBA00022723"/>
    </source>
</evidence>
<keyword evidence="4" id="KW-0645">Protease</keyword>
<evidence type="ECO:0000256" key="2">
    <source>
        <dbReference type="ARBA" id="ARBA00010136"/>
    </source>
</evidence>
<dbReference type="InterPro" id="IPR016024">
    <property type="entry name" value="ARM-type_fold"/>
</dbReference>
<dbReference type="Gene3D" id="2.60.40.1730">
    <property type="entry name" value="tricorn interacting facor f3 domain"/>
    <property type="match status" value="1"/>
</dbReference>
<evidence type="ECO:0000313" key="11">
    <source>
        <dbReference type="Proteomes" id="UP000003980"/>
    </source>
</evidence>
<reference evidence="10 11" key="1">
    <citation type="submission" date="2012-01" db="EMBL/GenBank/DDBJ databases">
        <title>Improved High-Quality Draft sequence of Metallosphaera yellowstonensis MK1.</title>
        <authorList>
            <consortium name="US DOE Joint Genome Institute"/>
            <person name="Lucas S."/>
            <person name="Han J."/>
            <person name="Cheng J.-F."/>
            <person name="Goodwin L."/>
            <person name="Pitluck S."/>
            <person name="Peters L."/>
            <person name="Teshima H."/>
            <person name="Detter J.C."/>
            <person name="Han C."/>
            <person name="Tapia R."/>
            <person name="Land M."/>
            <person name="Hauser L."/>
            <person name="Kyrpides N."/>
            <person name="Kozubal M."/>
            <person name="Macur R.E."/>
            <person name="Jay Z."/>
            <person name="Inskeep W."/>
            <person name="Woyke T."/>
        </authorList>
    </citation>
    <scope>NUCLEOTIDE SEQUENCE [LARGE SCALE GENOMIC DNA]</scope>
    <source>
        <strain evidence="10 11">MK1</strain>
    </source>
</reference>
<dbReference type="GO" id="GO:0005737">
    <property type="term" value="C:cytoplasm"/>
    <property type="evidence" value="ECO:0007669"/>
    <property type="project" value="TreeGrafter"/>
</dbReference>
<sequence length="766" mass="87532">MSYVPLEDSPQVRLGKNYVLKEHVKNYPENIPCKPTLARYSLAFLEDWIEGEAEIDMECKEGNMHLEGRHFQILEFTVNGDKDYVYDGSRIFFKVVDGENRVGIRYRANFTGAFRKINMGHSEIASTGETENPMYWIPSLSVPGVKVRSELHIKVKKPLQAVSNGDLVSMREDGEWREYHYRIDFPHSFYLTSVAVGEFSVVEERVDDITLRYFLPKGKEEYSWNLSPTMDAMKFFSSYTGVKYPFSQYTQVVLFSMGGGMEYITSTHLTWKVLHEKSVEPDYTSDSLVSHELAHQWFGDMVTTKDWSNIWLNEAFATYFQALFTRYKRGENEFVYDLYSKLRTYLEEYSKYSRPIVTRFYRWPDELFDRHTYQKGALVLHTLMNLVGEETFREGIRRYLEKFAGKAVDTEDFRKIMEEVSGMDLTEFFDKYVYSAGHPEVLMRSDGTTVILDQNQEGIIYPLKVEVKLVTGGEFKKLQVDLKKRVELSLPKGGYLCVDPGFKTFAVIKDEQSEESLIAESKDEEIMCRIRAAWGLVKFNSSRSIAALSSLLRDPFWGVSYEAALALGKVGTKEALKELVSYSHPDPRARKGVANALGEFKFSEESGEALADILEREVSQYVRAEAIKSLGKVGIQKYLDVIMKQYKEESHVDVIRGAVIEALSSLGGEGNFKFILDKAFHGESVPVRESATKSLGKFGESAVDALGTLAKDQFPSVRQAAVEGLGETRSQRAVPILERIVNNEDEDGRIRGYALRKLYQLRGREA</sequence>
<evidence type="ECO:0000259" key="9">
    <source>
        <dbReference type="Pfam" id="PF01433"/>
    </source>
</evidence>
<dbReference type="InterPro" id="IPR027268">
    <property type="entry name" value="Peptidase_M4/M1_CTD_sf"/>
</dbReference>
<evidence type="ECO:0000256" key="8">
    <source>
        <dbReference type="ARBA" id="ARBA00023049"/>
    </source>
</evidence>
<evidence type="ECO:0000256" key="4">
    <source>
        <dbReference type="ARBA" id="ARBA00022670"/>
    </source>
</evidence>
<dbReference type="AlphaFoldDB" id="H2C5Q5"/>
<keyword evidence="5" id="KW-0479">Metal-binding</keyword>
<dbReference type="InterPro" id="IPR001930">
    <property type="entry name" value="Peptidase_M1"/>
</dbReference>
<dbReference type="SUPFAM" id="SSF48371">
    <property type="entry name" value="ARM repeat"/>
    <property type="match status" value="1"/>
</dbReference>
<dbReference type="GO" id="GO:0070006">
    <property type="term" value="F:metalloaminopeptidase activity"/>
    <property type="evidence" value="ECO:0007669"/>
    <property type="project" value="TreeGrafter"/>
</dbReference>
<dbReference type="eggNOG" id="arCOG02969">
    <property type="taxonomic scope" value="Archaea"/>
</dbReference>
<dbReference type="RefSeq" id="WP_009072847.1">
    <property type="nucleotide sequence ID" value="NZ_JH597768.1"/>
</dbReference>
<keyword evidence="11" id="KW-1185">Reference proteome</keyword>
<keyword evidence="8" id="KW-0482">Metalloprotease</keyword>
<dbReference type="EMBL" id="JH597768">
    <property type="protein sequence ID" value="EHP69132.1"/>
    <property type="molecule type" value="Genomic_DNA"/>
</dbReference>